<proteinExistence type="predicted"/>
<gene>
    <name evidence="1" type="ORF">CYMTET_35174</name>
</gene>
<organism evidence="1 2">
    <name type="scientific">Cymbomonas tetramitiformis</name>
    <dbReference type="NCBI Taxonomy" id="36881"/>
    <lineage>
        <taxon>Eukaryota</taxon>
        <taxon>Viridiplantae</taxon>
        <taxon>Chlorophyta</taxon>
        <taxon>Pyramimonadophyceae</taxon>
        <taxon>Pyramimonadales</taxon>
        <taxon>Pyramimonadaceae</taxon>
        <taxon>Cymbomonas</taxon>
    </lineage>
</organism>
<dbReference type="EMBL" id="LGRX02022411">
    <property type="protein sequence ID" value="KAK3255656.1"/>
    <property type="molecule type" value="Genomic_DNA"/>
</dbReference>
<evidence type="ECO:0000313" key="1">
    <source>
        <dbReference type="EMBL" id="KAK3255656.1"/>
    </source>
</evidence>
<comment type="caution">
    <text evidence="1">The sequence shown here is derived from an EMBL/GenBank/DDBJ whole genome shotgun (WGS) entry which is preliminary data.</text>
</comment>
<dbReference type="AlphaFoldDB" id="A0AAE0F9L7"/>
<evidence type="ECO:0008006" key="3">
    <source>
        <dbReference type="Google" id="ProtNLM"/>
    </source>
</evidence>
<name>A0AAE0F9L7_9CHLO</name>
<reference evidence="1 2" key="1">
    <citation type="journal article" date="2015" name="Genome Biol. Evol.">
        <title>Comparative Genomics of a Bacterivorous Green Alga Reveals Evolutionary Causalities and Consequences of Phago-Mixotrophic Mode of Nutrition.</title>
        <authorList>
            <person name="Burns J.A."/>
            <person name="Paasch A."/>
            <person name="Narechania A."/>
            <person name="Kim E."/>
        </authorList>
    </citation>
    <scope>NUCLEOTIDE SEQUENCE [LARGE SCALE GENOMIC DNA]</scope>
    <source>
        <strain evidence="1 2">PLY_AMNH</strain>
    </source>
</reference>
<accession>A0AAE0F9L7</accession>
<evidence type="ECO:0000313" key="2">
    <source>
        <dbReference type="Proteomes" id="UP001190700"/>
    </source>
</evidence>
<keyword evidence="2" id="KW-1185">Reference proteome</keyword>
<dbReference type="Proteomes" id="UP001190700">
    <property type="component" value="Unassembled WGS sequence"/>
</dbReference>
<sequence length="344" mass="38517">MCMSGDSVGESAYSIKINTWNHLVKICYLADPKSAHCRAVDIDSAFVATNYEEAGNDDLNDENDDQALMRFEFLEILCRVAIMKYGMGEATHDAAEALEMMLSNDVIPGLPPECFMDPDLFRRERLYCKATAHVLEEHERLLQACYDFFKAADAVELMGMEHWLKFTDAAGLTSAVTRSSMREAKLIFGWSQMRVVNEIKNRHRVYSMTYIDFLEAVGRMADLISPPTKEELAAFFAPEGPTTDTPTWEYFQTVSVDEAELKCHESAEFGAAPTVPLHVKLAQICEVIQAQLMQKWDARTPTALVKQLDIMTVTVGGRKKAPARKASILNVFDIMRTGKDASSG</sequence>
<protein>
    <recommendedName>
        <fullName evidence="3">Flagellar associated protein</fullName>
    </recommendedName>
</protein>